<proteinExistence type="predicted"/>
<dbReference type="CDD" id="cd16279">
    <property type="entry name" value="metallo-hydrolase-like_MBL-fold"/>
    <property type="match status" value="1"/>
</dbReference>
<comment type="caution">
    <text evidence="2">The sequence shown here is derived from an EMBL/GenBank/DDBJ whole genome shotgun (WGS) entry which is preliminary data.</text>
</comment>
<keyword evidence="3" id="KW-1185">Reference proteome</keyword>
<dbReference type="SMART" id="SM00849">
    <property type="entry name" value="Lactamase_B"/>
    <property type="match status" value="1"/>
</dbReference>
<protein>
    <submittedName>
        <fullName evidence="2">MBL fold metallo-hydrolase</fullName>
    </submittedName>
</protein>
<evidence type="ECO:0000259" key="1">
    <source>
        <dbReference type="SMART" id="SM00849"/>
    </source>
</evidence>
<dbReference type="PANTHER" id="PTHR42663:SF6">
    <property type="entry name" value="HYDROLASE C777.06C-RELATED"/>
    <property type="match status" value="1"/>
</dbReference>
<reference evidence="2 3" key="1">
    <citation type="submission" date="2024-09" db="EMBL/GenBank/DDBJ databases">
        <authorList>
            <person name="Sun Q."/>
            <person name="Mori K."/>
        </authorList>
    </citation>
    <scope>NUCLEOTIDE SEQUENCE [LARGE SCALE GENOMIC DNA]</scope>
    <source>
        <strain evidence="2 3">ATCC 51272</strain>
    </source>
</reference>
<dbReference type="InterPro" id="IPR036866">
    <property type="entry name" value="RibonucZ/Hydroxyglut_hydro"/>
</dbReference>
<name>A0ABV5ZJ55_9BACT</name>
<dbReference type="InterPro" id="IPR001279">
    <property type="entry name" value="Metallo-B-lactamas"/>
</dbReference>
<dbReference type="RefSeq" id="WP_027952581.1">
    <property type="nucleotide sequence ID" value="NZ_JADU01000024.1"/>
</dbReference>
<sequence length="255" mass="28797">MKIRFIGTGTSNGVPVLGCNCEVCRSTAPRDKRMRAAALLETADTRILIDCGPDIRMQLLPQEFRPINGVLLTHEHYDHTGGLDDLRPYCRFGDINIYANAQTVKAVRHNFPYCFADHLYPGVPRFNLHAVEKHVPFRVGGIEVTPIEVMHGRLPILGYRFGPLAYITDMKTLADEEMEWLRGVKTLVVNALRWEKPHHSHMLIPEAIAFAQRVGSEHTYFTHLTHLIGLHSEASLQLPHGVAFAYDGEEIEINI</sequence>
<organism evidence="2 3">
    <name type="scientific">Hallella seregens ATCC 51272</name>
    <dbReference type="NCBI Taxonomy" id="1336250"/>
    <lineage>
        <taxon>Bacteria</taxon>
        <taxon>Pseudomonadati</taxon>
        <taxon>Bacteroidota</taxon>
        <taxon>Bacteroidia</taxon>
        <taxon>Bacteroidales</taxon>
        <taxon>Prevotellaceae</taxon>
        <taxon>Hallella</taxon>
    </lineage>
</organism>
<feature type="domain" description="Metallo-beta-lactamase" evidence="1">
    <location>
        <begin position="34"/>
        <end position="201"/>
    </location>
</feature>
<evidence type="ECO:0000313" key="3">
    <source>
        <dbReference type="Proteomes" id="UP001589688"/>
    </source>
</evidence>
<dbReference type="SUPFAM" id="SSF56281">
    <property type="entry name" value="Metallo-hydrolase/oxidoreductase"/>
    <property type="match status" value="1"/>
</dbReference>
<dbReference type="Gene3D" id="3.60.15.10">
    <property type="entry name" value="Ribonuclease Z/Hydroxyacylglutathione hydrolase-like"/>
    <property type="match status" value="1"/>
</dbReference>
<dbReference type="PANTHER" id="PTHR42663">
    <property type="entry name" value="HYDROLASE C777.06C-RELATED-RELATED"/>
    <property type="match status" value="1"/>
</dbReference>
<accession>A0ABV5ZJ55</accession>
<evidence type="ECO:0000313" key="2">
    <source>
        <dbReference type="EMBL" id="MFB9897392.1"/>
    </source>
</evidence>
<dbReference type="EMBL" id="JBHLZF010000002">
    <property type="protein sequence ID" value="MFB9897392.1"/>
    <property type="molecule type" value="Genomic_DNA"/>
</dbReference>
<gene>
    <name evidence="2" type="ORF">ACFFK8_06170</name>
</gene>
<dbReference type="Pfam" id="PF12706">
    <property type="entry name" value="Lactamase_B_2"/>
    <property type="match status" value="1"/>
</dbReference>
<dbReference type="Proteomes" id="UP001589688">
    <property type="component" value="Unassembled WGS sequence"/>
</dbReference>